<evidence type="ECO:0000313" key="15">
    <source>
        <dbReference type="Proteomes" id="UP000652153"/>
    </source>
</evidence>
<accession>A0ABQ1ZFL2</accession>
<feature type="transmembrane region" description="Helical" evidence="11">
    <location>
        <begin position="287"/>
        <end position="310"/>
    </location>
</feature>
<dbReference type="Proteomes" id="UP000652153">
    <property type="component" value="Unassembled WGS sequence"/>
</dbReference>
<comment type="similarity">
    <text evidence="9">Belongs to the methyl-accepting chemotaxis (MCP) protein family.</text>
</comment>
<keyword evidence="6 11" id="KW-1133">Transmembrane helix</keyword>
<name>A0ABQ1ZFL2_9BACL</name>
<evidence type="ECO:0000256" key="8">
    <source>
        <dbReference type="ARBA" id="ARBA00023224"/>
    </source>
</evidence>
<evidence type="ECO:0000256" key="2">
    <source>
        <dbReference type="ARBA" id="ARBA00022475"/>
    </source>
</evidence>
<evidence type="ECO:0000256" key="6">
    <source>
        <dbReference type="ARBA" id="ARBA00022989"/>
    </source>
</evidence>
<dbReference type="CDD" id="cd06225">
    <property type="entry name" value="HAMP"/>
    <property type="match status" value="1"/>
</dbReference>
<dbReference type="Gene3D" id="1.10.287.950">
    <property type="entry name" value="Methyl-accepting chemotaxis protein"/>
    <property type="match status" value="1"/>
</dbReference>
<proteinExistence type="inferred from homology"/>
<comment type="subcellular location">
    <subcellularLocation>
        <location evidence="1">Cell membrane</location>
        <topology evidence="1">Multi-pass membrane protein</topology>
    </subcellularLocation>
</comment>
<dbReference type="PANTHER" id="PTHR32089">
    <property type="entry name" value="METHYL-ACCEPTING CHEMOTAXIS PROTEIN MCPB"/>
    <property type="match status" value="1"/>
</dbReference>
<comment type="caution">
    <text evidence="14">The sequence shown here is derived from an EMBL/GenBank/DDBJ whole genome shotgun (WGS) entry which is preliminary data.</text>
</comment>
<evidence type="ECO:0000256" key="1">
    <source>
        <dbReference type="ARBA" id="ARBA00004651"/>
    </source>
</evidence>
<keyword evidence="8 10" id="KW-0807">Transducer</keyword>
<evidence type="ECO:0000313" key="14">
    <source>
        <dbReference type="EMBL" id="GGH63802.1"/>
    </source>
</evidence>
<evidence type="ECO:0000259" key="13">
    <source>
        <dbReference type="PROSITE" id="PS50885"/>
    </source>
</evidence>
<evidence type="ECO:0000256" key="4">
    <source>
        <dbReference type="ARBA" id="ARBA00022500"/>
    </source>
</evidence>
<dbReference type="SUPFAM" id="SSF103190">
    <property type="entry name" value="Sensory domain-like"/>
    <property type="match status" value="1"/>
</dbReference>
<evidence type="ECO:0000256" key="10">
    <source>
        <dbReference type="PROSITE-ProRule" id="PRU00284"/>
    </source>
</evidence>
<dbReference type="SMART" id="SM00283">
    <property type="entry name" value="MA"/>
    <property type="match status" value="1"/>
</dbReference>
<keyword evidence="3" id="KW-0488">Methylation</keyword>
<keyword evidence="5 11" id="KW-0812">Transmembrane</keyword>
<organism evidence="14 15">
    <name type="scientific">Paenibacillus silvae</name>
    <dbReference type="NCBI Taxonomy" id="1325358"/>
    <lineage>
        <taxon>Bacteria</taxon>
        <taxon>Bacillati</taxon>
        <taxon>Bacillota</taxon>
        <taxon>Bacilli</taxon>
        <taxon>Bacillales</taxon>
        <taxon>Paenibacillaceae</taxon>
        <taxon>Paenibacillus</taxon>
    </lineage>
</organism>
<dbReference type="Pfam" id="PF00672">
    <property type="entry name" value="HAMP"/>
    <property type="match status" value="1"/>
</dbReference>
<dbReference type="CDD" id="cd12912">
    <property type="entry name" value="PDC2_MCP_like"/>
    <property type="match status" value="1"/>
</dbReference>
<gene>
    <name evidence="14" type="ORF">GCM10008014_41560</name>
</gene>
<feature type="domain" description="HAMP" evidence="13">
    <location>
        <begin position="311"/>
        <end position="363"/>
    </location>
</feature>
<keyword evidence="7 11" id="KW-0472">Membrane</keyword>
<keyword evidence="15" id="KW-1185">Reference proteome</keyword>
<dbReference type="Pfam" id="PF02743">
    <property type="entry name" value="dCache_1"/>
    <property type="match status" value="1"/>
</dbReference>
<keyword evidence="4" id="KW-0145">Chemotaxis</keyword>
<evidence type="ECO:0000256" key="5">
    <source>
        <dbReference type="ARBA" id="ARBA00022692"/>
    </source>
</evidence>
<dbReference type="CDD" id="cd18773">
    <property type="entry name" value="PDC1_HK_sensor"/>
    <property type="match status" value="1"/>
</dbReference>
<dbReference type="PROSITE" id="PS50885">
    <property type="entry name" value="HAMP"/>
    <property type="match status" value="1"/>
</dbReference>
<dbReference type="SMART" id="SM00304">
    <property type="entry name" value="HAMP"/>
    <property type="match status" value="1"/>
</dbReference>
<evidence type="ECO:0000256" key="9">
    <source>
        <dbReference type="ARBA" id="ARBA00029447"/>
    </source>
</evidence>
<dbReference type="CDD" id="cd11386">
    <property type="entry name" value="MCP_signal"/>
    <property type="match status" value="1"/>
</dbReference>
<dbReference type="InterPro" id="IPR003660">
    <property type="entry name" value="HAMP_dom"/>
</dbReference>
<evidence type="ECO:0000256" key="7">
    <source>
        <dbReference type="ARBA" id="ARBA00023136"/>
    </source>
</evidence>
<dbReference type="EMBL" id="BMFU01000006">
    <property type="protein sequence ID" value="GGH63802.1"/>
    <property type="molecule type" value="Genomic_DNA"/>
</dbReference>
<dbReference type="InterPro" id="IPR004089">
    <property type="entry name" value="MCPsignal_dom"/>
</dbReference>
<sequence length="668" mass="71771">MGMKKMKQSKGKRTMQMREKLMLSFAIVLLIPTISLGIISFRTADAKVEEKMFENASSSVSVLNQTIDQIIGATRKNVDFLASQLDAGNVGPVQGDETKTIRTLLDAYKDTHSDVELASVGTDKGVYINSPVTAVNKPGYDPRERPWYQAATQNKDNPTVITPYISSNTGNVVASVAQTTKDGHGVVSVSLSLEALSKTVNSTKIGKRGYIYIIDNANKIIVHPTEKPGTEGTMEPYKQIFEQKNGELQYTQNGKNEHAFFATNETTGWTVVGVIDNDEVTETVRPILYTTLVVIAGAIVISSIIIFWIVQSITRPLNRLVNASNEISDGNLTIEVAVQGQDEFGKLSNSFNKMSQSLRAVIQDVRHTADELSTSSAQLAINSSETTKATEQVALITEQSAAGIEKQASSLKHTAQQMNELAGGVGQVTNSTQQVSEAALQASELAQQGNATIKTVVSEMDSIQHFVQGVAETATRLDQHSSSIGEMVSVITDIAAQTNLLALNASIEAARAGEHGRGFAVVASEVRKLAEQSSLSGQKIVGMVASIQQEISRANENVQLGLKDVDSGIQAVQFADEAFVRISEAVGTVNQQLENIAAASEQMSASTAEVVQSIDQIHNISETNADGTENISAATEEQVASMQEISSSADSLAHLAHKLQKLVEQFKL</sequence>
<dbReference type="InterPro" id="IPR033479">
    <property type="entry name" value="dCache_1"/>
</dbReference>
<reference evidence="15" key="1">
    <citation type="journal article" date="2019" name="Int. J. Syst. Evol. Microbiol.">
        <title>The Global Catalogue of Microorganisms (GCM) 10K type strain sequencing project: providing services to taxonomists for standard genome sequencing and annotation.</title>
        <authorList>
            <consortium name="The Broad Institute Genomics Platform"/>
            <consortium name="The Broad Institute Genome Sequencing Center for Infectious Disease"/>
            <person name="Wu L."/>
            <person name="Ma J."/>
        </authorList>
    </citation>
    <scope>NUCLEOTIDE SEQUENCE [LARGE SCALE GENOMIC DNA]</scope>
    <source>
        <strain evidence="15">CGMCC 1.12770</strain>
    </source>
</reference>
<dbReference type="PROSITE" id="PS50111">
    <property type="entry name" value="CHEMOTAXIS_TRANSDUC_2"/>
    <property type="match status" value="1"/>
</dbReference>
<dbReference type="PANTHER" id="PTHR32089:SF114">
    <property type="entry name" value="METHYL-ACCEPTING CHEMOTAXIS PROTEIN MCPB"/>
    <property type="match status" value="1"/>
</dbReference>
<evidence type="ECO:0000256" key="3">
    <source>
        <dbReference type="ARBA" id="ARBA00022481"/>
    </source>
</evidence>
<evidence type="ECO:0000256" key="11">
    <source>
        <dbReference type="SAM" id="Phobius"/>
    </source>
</evidence>
<dbReference type="InterPro" id="IPR029151">
    <property type="entry name" value="Sensor-like_sf"/>
</dbReference>
<dbReference type="Gene3D" id="1.10.8.500">
    <property type="entry name" value="HAMP domain in histidine kinase"/>
    <property type="match status" value="1"/>
</dbReference>
<dbReference type="SUPFAM" id="SSF58104">
    <property type="entry name" value="Methyl-accepting chemotaxis protein (MCP) signaling domain"/>
    <property type="match status" value="1"/>
</dbReference>
<keyword evidence="2" id="KW-1003">Cell membrane</keyword>
<evidence type="ECO:0000259" key="12">
    <source>
        <dbReference type="PROSITE" id="PS50111"/>
    </source>
</evidence>
<dbReference type="Gene3D" id="3.30.450.20">
    <property type="entry name" value="PAS domain"/>
    <property type="match status" value="2"/>
</dbReference>
<dbReference type="Pfam" id="PF00015">
    <property type="entry name" value="MCPsignal"/>
    <property type="match status" value="1"/>
</dbReference>
<feature type="domain" description="Methyl-accepting transducer" evidence="12">
    <location>
        <begin position="382"/>
        <end position="618"/>
    </location>
</feature>
<protein>
    <submittedName>
        <fullName evidence="14">Methyl-accepting chemotaxis protein</fullName>
    </submittedName>
</protein>